<reference evidence="3" key="1">
    <citation type="journal article" date="2023" name="Genome Biol. Evol.">
        <title>First Whole Genome Sequence and Flow Cytometry Genome Size Data for the Lichen-Forming Fungus Ramalina farinacea (Ascomycota).</title>
        <authorList>
            <person name="Llewellyn T."/>
            <person name="Mian S."/>
            <person name="Hill R."/>
            <person name="Leitch I.J."/>
            <person name="Gaya E."/>
        </authorList>
    </citation>
    <scope>NUCLEOTIDE SEQUENCE</scope>
    <source>
        <strain evidence="3">LIQ254RAFAR</strain>
    </source>
</reference>
<feature type="transmembrane region" description="Helical" evidence="2">
    <location>
        <begin position="296"/>
        <end position="315"/>
    </location>
</feature>
<feature type="region of interest" description="Disordered" evidence="1">
    <location>
        <begin position="1"/>
        <end position="24"/>
    </location>
</feature>
<accession>A0AA43QI23</accession>
<keyword evidence="2" id="KW-0472">Membrane</keyword>
<name>A0AA43QI23_9LECA</name>
<dbReference type="Proteomes" id="UP001161017">
    <property type="component" value="Unassembled WGS sequence"/>
</dbReference>
<keyword evidence="2" id="KW-0812">Transmembrane</keyword>
<dbReference type="EMBL" id="JAPUFD010000004">
    <property type="protein sequence ID" value="MDI1486936.1"/>
    <property type="molecule type" value="Genomic_DNA"/>
</dbReference>
<evidence type="ECO:0000256" key="1">
    <source>
        <dbReference type="SAM" id="MobiDB-lite"/>
    </source>
</evidence>
<dbReference type="AlphaFoldDB" id="A0AA43QI23"/>
<feature type="transmembrane region" description="Helical" evidence="2">
    <location>
        <begin position="321"/>
        <end position="344"/>
    </location>
</feature>
<protein>
    <submittedName>
        <fullName evidence="3">Uncharacterized protein</fullName>
    </submittedName>
</protein>
<comment type="caution">
    <text evidence="3">The sequence shown here is derived from an EMBL/GenBank/DDBJ whole genome shotgun (WGS) entry which is preliminary data.</text>
</comment>
<evidence type="ECO:0000313" key="4">
    <source>
        <dbReference type="Proteomes" id="UP001161017"/>
    </source>
</evidence>
<evidence type="ECO:0000256" key="2">
    <source>
        <dbReference type="SAM" id="Phobius"/>
    </source>
</evidence>
<proteinExistence type="predicted"/>
<evidence type="ECO:0000313" key="3">
    <source>
        <dbReference type="EMBL" id="MDI1486936.1"/>
    </source>
</evidence>
<gene>
    <name evidence="3" type="ORF">OHK93_006198</name>
</gene>
<feature type="transmembrane region" description="Helical" evidence="2">
    <location>
        <begin position="182"/>
        <end position="202"/>
    </location>
</feature>
<sequence>MASTRKRVGSKRGPSVEPDHQPQASVTQIAADLSEIPAASASMIPTAFQLPVLVLLSMSLSSILYATVSPYTSGDISTVSARRDAWVEVGGLLAWRAIEIAASWYEDFDSVDQSALTFLTHLPYLFFLTSFYKIRPTTAAAYLGIDLVSTCLPFYYFRGSTPSHMPKAPKGTVANRSVINDWGVQLSTVLFATGVYSVVLLASFGTWMPKYLVTHFEGIKDISTLRSSTFLVLCATLFPTGLAAKTFLFTPAEAAKTDAYDKKIAAFDAETATLSETLVHNVWGYSSRIRTLMRRTGVLIGLVGLHTWLHLYVAVQGAEGFGAAGWSSIWMIAATLTGIGFAWVGDVN</sequence>
<organism evidence="3 4">
    <name type="scientific">Ramalina farinacea</name>
    <dbReference type="NCBI Taxonomy" id="258253"/>
    <lineage>
        <taxon>Eukaryota</taxon>
        <taxon>Fungi</taxon>
        <taxon>Dikarya</taxon>
        <taxon>Ascomycota</taxon>
        <taxon>Pezizomycotina</taxon>
        <taxon>Lecanoromycetes</taxon>
        <taxon>OSLEUM clade</taxon>
        <taxon>Lecanoromycetidae</taxon>
        <taxon>Lecanorales</taxon>
        <taxon>Lecanorineae</taxon>
        <taxon>Ramalinaceae</taxon>
        <taxon>Ramalina</taxon>
    </lineage>
</organism>
<feature type="compositionally biased region" description="Basic residues" evidence="1">
    <location>
        <begin position="1"/>
        <end position="10"/>
    </location>
</feature>
<keyword evidence="4" id="KW-1185">Reference proteome</keyword>
<keyword evidence="2" id="KW-1133">Transmembrane helix</keyword>